<organism evidence="1 2">
    <name type="scientific">Trichinella nelsoni</name>
    <dbReference type="NCBI Taxonomy" id="6336"/>
    <lineage>
        <taxon>Eukaryota</taxon>
        <taxon>Metazoa</taxon>
        <taxon>Ecdysozoa</taxon>
        <taxon>Nematoda</taxon>
        <taxon>Enoplea</taxon>
        <taxon>Dorylaimia</taxon>
        <taxon>Trichinellida</taxon>
        <taxon>Trichinellidae</taxon>
        <taxon>Trichinella</taxon>
    </lineage>
</organism>
<dbReference type="Proteomes" id="UP000054630">
    <property type="component" value="Unassembled WGS sequence"/>
</dbReference>
<protein>
    <submittedName>
        <fullName evidence="1">Uncharacterized protein</fullName>
    </submittedName>
</protein>
<dbReference type="AlphaFoldDB" id="A0A0V0SGG3"/>
<accession>A0A0V0SGG3</accession>
<dbReference type="OrthoDB" id="10400223at2759"/>
<name>A0A0V0SGG3_9BILA</name>
<reference evidence="1 2" key="1">
    <citation type="submission" date="2015-01" db="EMBL/GenBank/DDBJ databases">
        <title>Evolution of Trichinella species and genotypes.</title>
        <authorList>
            <person name="Korhonen P.K."/>
            <person name="Edoardo P."/>
            <person name="Giuseppe L.R."/>
            <person name="Gasser R.B."/>
        </authorList>
    </citation>
    <scope>NUCLEOTIDE SEQUENCE [LARGE SCALE GENOMIC DNA]</scope>
    <source>
        <strain evidence="1">ISS37</strain>
    </source>
</reference>
<gene>
    <name evidence="1" type="ORF">T07_1041</name>
</gene>
<evidence type="ECO:0000313" key="1">
    <source>
        <dbReference type="EMBL" id="KRX25842.1"/>
    </source>
</evidence>
<sequence>MRTGQRGSSENMAKLRCSIQYAISSEHAISKPPTAYGSLWPTNRKIIRYLCDWLAESSLTALITFKRKACKNESNVCRFLSQLRRVHLPPILKPIFQEFVKCVRRIFFKKYRDYSIYFVHYVFTRILRYSRAVLDHASMQAEILHFQTCPDRLISLEQASGITGPVLPISRDDLASQFG</sequence>
<keyword evidence="2" id="KW-1185">Reference proteome</keyword>
<comment type="caution">
    <text evidence="1">The sequence shown here is derived from an EMBL/GenBank/DDBJ whole genome shotgun (WGS) entry which is preliminary data.</text>
</comment>
<dbReference type="EMBL" id="JYDL01000010">
    <property type="protein sequence ID" value="KRX25842.1"/>
    <property type="molecule type" value="Genomic_DNA"/>
</dbReference>
<proteinExistence type="predicted"/>
<evidence type="ECO:0000313" key="2">
    <source>
        <dbReference type="Proteomes" id="UP000054630"/>
    </source>
</evidence>